<accession>A0A5S4FQQ5</accession>
<keyword evidence="3" id="KW-1185">Reference proteome</keyword>
<feature type="transmembrane region" description="Helical" evidence="1">
    <location>
        <begin position="59"/>
        <end position="77"/>
    </location>
</feature>
<comment type="caution">
    <text evidence="2">The sequence shown here is derived from an EMBL/GenBank/DDBJ whole genome shotgun (WGS) entry which is preliminary data.</text>
</comment>
<keyword evidence="1" id="KW-0812">Transmembrane</keyword>
<proteinExistence type="predicted"/>
<feature type="transmembrane region" description="Helical" evidence="1">
    <location>
        <begin position="89"/>
        <end position="108"/>
    </location>
</feature>
<protein>
    <submittedName>
        <fullName evidence="2">Uncharacterized protein</fullName>
    </submittedName>
</protein>
<feature type="transmembrane region" description="Helical" evidence="1">
    <location>
        <begin position="20"/>
        <end position="39"/>
    </location>
</feature>
<keyword evidence="1" id="KW-1133">Transmembrane helix</keyword>
<dbReference type="EMBL" id="VCKX01000263">
    <property type="protein sequence ID" value="TMR23046.1"/>
    <property type="molecule type" value="Genomic_DNA"/>
</dbReference>
<evidence type="ECO:0000313" key="3">
    <source>
        <dbReference type="Proteomes" id="UP000306628"/>
    </source>
</evidence>
<dbReference type="RefSeq" id="WP_138696636.1">
    <property type="nucleotide sequence ID" value="NZ_JBHSAZ010000025.1"/>
</dbReference>
<feature type="transmembrane region" description="Helical" evidence="1">
    <location>
        <begin position="147"/>
        <end position="166"/>
    </location>
</feature>
<gene>
    <name evidence="2" type="ORF">ETD85_48545</name>
</gene>
<sequence length="436" mass="48510">MENGTPQETRRLADGGRHKVRAGLMMAGLLTSAIVFGWIGGEDLSGALTFTGRVTGGLLFLASLTMFAAAAASVDYWGGRRLKYSGTILILGTFVVLAANLMMLIVQIQGRDITPFLACWLILLVWSGWAFSELCRQGIWRDLPHPRGLAAGVTVTAVAVAGNFVYTQMYLPHMSPTKIDLTTSFGKPRVHPKGDHVYLPLTISFKNIGDVEIYVVYIMYSLWGVRDEYIANPLIVADSVPRLGDRGWQLNRFSTTKKHELLSVNLNHIDPGTWVSPGETLVTEKLVMLPRNDRLDVVKANAEMYVVRTDKAKVHQPAKYDTSWGEDRAKAPPWLLKDQPKGTQFIRYDMPLKQPNKLLDLTRSPKQITVWWFSPPGDDAFPAGTFVYSRLGTTGEEFQEESAEGRYEQVDQYGFMWIVGTSDVTSIATETDAPSD</sequence>
<name>A0A5S4FQQ5_9ACTN</name>
<keyword evidence="1" id="KW-0472">Membrane</keyword>
<evidence type="ECO:0000313" key="2">
    <source>
        <dbReference type="EMBL" id="TMR23046.1"/>
    </source>
</evidence>
<reference evidence="2 3" key="1">
    <citation type="submission" date="2019-05" db="EMBL/GenBank/DDBJ databases">
        <title>Draft genome sequence of Nonomuraea zeae DSM 100528.</title>
        <authorList>
            <person name="Saricaoglu S."/>
            <person name="Isik K."/>
        </authorList>
    </citation>
    <scope>NUCLEOTIDE SEQUENCE [LARGE SCALE GENOMIC DNA]</scope>
    <source>
        <strain evidence="2 3">DSM 100528</strain>
    </source>
</reference>
<feature type="transmembrane region" description="Helical" evidence="1">
    <location>
        <begin position="114"/>
        <end position="135"/>
    </location>
</feature>
<evidence type="ECO:0000256" key="1">
    <source>
        <dbReference type="SAM" id="Phobius"/>
    </source>
</evidence>
<dbReference type="OrthoDB" id="4061523at2"/>
<organism evidence="2 3">
    <name type="scientific">Nonomuraea zeae</name>
    <dbReference type="NCBI Taxonomy" id="1642303"/>
    <lineage>
        <taxon>Bacteria</taxon>
        <taxon>Bacillati</taxon>
        <taxon>Actinomycetota</taxon>
        <taxon>Actinomycetes</taxon>
        <taxon>Streptosporangiales</taxon>
        <taxon>Streptosporangiaceae</taxon>
        <taxon>Nonomuraea</taxon>
    </lineage>
</organism>
<dbReference type="AlphaFoldDB" id="A0A5S4FQQ5"/>
<dbReference type="Proteomes" id="UP000306628">
    <property type="component" value="Unassembled WGS sequence"/>
</dbReference>